<dbReference type="InterPro" id="IPR001936">
    <property type="entry name" value="RasGAP_dom"/>
</dbReference>
<feature type="compositionally biased region" description="Basic and acidic residues" evidence="2">
    <location>
        <begin position="545"/>
        <end position="560"/>
    </location>
</feature>
<accession>A0A6B2KYT8</accession>
<feature type="domain" description="Ras-GAP" evidence="3">
    <location>
        <begin position="153"/>
        <end position="351"/>
    </location>
</feature>
<dbReference type="InterPro" id="IPR039360">
    <property type="entry name" value="Ras_GTPase"/>
</dbReference>
<feature type="compositionally biased region" description="Basic and acidic residues" evidence="2">
    <location>
        <begin position="648"/>
        <end position="659"/>
    </location>
</feature>
<feature type="compositionally biased region" description="Polar residues" evidence="2">
    <location>
        <begin position="500"/>
        <end position="513"/>
    </location>
</feature>
<evidence type="ECO:0000256" key="2">
    <source>
        <dbReference type="SAM" id="MobiDB-lite"/>
    </source>
</evidence>
<name>A0A6B2KYT8_9EUKA</name>
<dbReference type="SMART" id="SM00323">
    <property type="entry name" value="RasGAP"/>
    <property type="match status" value="1"/>
</dbReference>
<organism evidence="4">
    <name type="scientific">Arcella intermedia</name>
    <dbReference type="NCBI Taxonomy" id="1963864"/>
    <lineage>
        <taxon>Eukaryota</taxon>
        <taxon>Amoebozoa</taxon>
        <taxon>Tubulinea</taxon>
        <taxon>Elardia</taxon>
        <taxon>Arcellinida</taxon>
        <taxon>Sphaerothecina</taxon>
        <taxon>Arcellidae</taxon>
        <taxon>Arcella</taxon>
    </lineage>
</organism>
<dbReference type="Gene3D" id="1.10.506.10">
    <property type="entry name" value="GTPase Activation - p120gap, domain 1"/>
    <property type="match status" value="2"/>
</dbReference>
<dbReference type="AlphaFoldDB" id="A0A6B2KYT8"/>
<reference evidence="4" key="1">
    <citation type="journal article" date="2020" name="J. Eukaryot. Microbiol.">
        <title>De novo Sequencing, Assembly and Annotation of the Transcriptome for the Free-Living Testate Amoeba Arcella intermedia.</title>
        <authorList>
            <person name="Ribeiro G.M."/>
            <person name="Porfirio-Sousa A.L."/>
            <person name="Maurer-Alcala X.X."/>
            <person name="Katz L.A."/>
            <person name="Lahr D.J.G."/>
        </authorList>
    </citation>
    <scope>NUCLEOTIDE SEQUENCE</scope>
</reference>
<proteinExistence type="predicted"/>
<dbReference type="PANTHER" id="PTHR10194">
    <property type="entry name" value="RAS GTPASE-ACTIVATING PROTEINS"/>
    <property type="match status" value="1"/>
</dbReference>
<dbReference type="GO" id="GO:0005096">
    <property type="term" value="F:GTPase activator activity"/>
    <property type="evidence" value="ECO:0007669"/>
    <property type="project" value="UniProtKB-KW"/>
</dbReference>
<evidence type="ECO:0000313" key="4">
    <source>
        <dbReference type="EMBL" id="NDV29758.1"/>
    </source>
</evidence>
<dbReference type="SUPFAM" id="SSF48350">
    <property type="entry name" value="GTPase activation domain, GAP"/>
    <property type="match status" value="1"/>
</dbReference>
<feature type="compositionally biased region" description="Basic residues" evidence="2">
    <location>
        <begin position="632"/>
        <end position="647"/>
    </location>
</feature>
<dbReference type="PANTHER" id="PTHR10194:SF60">
    <property type="entry name" value="RAS GTPASE-ACTIVATING PROTEIN RASKOL"/>
    <property type="match status" value="1"/>
</dbReference>
<feature type="compositionally biased region" description="Basic and acidic residues" evidence="2">
    <location>
        <begin position="732"/>
        <end position="749"/>
    </location>
</feature>
<feature type="region of interest" description="Disordered" evidence="2">
    <location>
        <begin position="500"/>
        <end position="589"/>
    </location>
</feature>
<evidence type="ECO:0000259" key="3">
    <source>
        <dbReference type="PROSITE" id="PS50018"/>
    </source>
</evidence>
<keyword evidence="1" id="KW-0343">GTPase activation</keyword>
<sequence length="749" mass="85498">MVDVASTTGTSPIAVGSDPTWNFTLSTDILVPQLNAVNISLKLYKYEEDENLLVGDAETLLGNEISNQFLQELQNNQLETHNRHAETTSHYKEFEKSLVLNSKSGGITGNIKLNILLKKNLVLHPEIYQDFLSVMVSEGCLIIQLLAEVTNGRLDAKLTQCLLSVFGEHDEQKFVKTILIGHIKKGSGETSRGDIFRDDSFATDLIELFMKKHCQDYLESVLKDFLTELINTNLPCEICPSLLSNMDLLPENLKNLKFYLKKLVDSIFASTHALPRSIRKMFHSIRVTTQQHYPDHPKIYYSIVSCLLFLRFLTPALISPNSYFANEIQPFPVSAIRTITYLAKTLQALASLTGFSMKEPYMNILESFVEENKNAMIQFMEEIGLEEKTEESDDYKIKRNKEGEKKRRVKDPKLHLNLGALKQQEPQPHQTSRLFCYQSAYIYRRIRNDSLKITQLLEEKKSKLKIDFQTILERIDGQGRIFSHLAEEQVKIVVHDNVTKSAPSSERYTSSGSDNKKGRRASLRSIPSDTKPPPLPEKLKRKSDKNKFKFKELTPRRQKDNEEDNFAFSPRSSREKSTSKFRTYNKYENDEDDHIPEELSVSPEISRAQKYFHKLEIMKSDFAMKPNSPTSKKPKNPNQHARHIWKKTHTEPIEYESKHTRSSSDMMRGATNNHKSVKKDSESSTSEDTPHAKTASFYNTIPKKTPKTSATPEVSPRVHSPRTATRLNAKSDGGKPKSSKGTDKTPDIC</sequence>
<feature type="region of interest" description="Disordered" evidence="2">
    <location>
        <begin position="622"/>
        <end position="749"/>
    </location>
</feature>
<dbReference type="PROSITE" id="PS50018">
    <property type="entry name" value="RAS_GTPASE_ACTIV_2"/>
    <property type="match status" value="1"/>
</dbReference>
<evidence type="ECO:0000256" key="1">
    <source>
        <dbReference type="ARBA" id="ARBA00022468"/>
    </source>
</evidence>
<protein>
    <recommendedName>
        <fullName evidence="3">Ras-GAP domain-containing protein</fullName>
    </recommendedName>
</protein>
<dbReference type="Pfam" id="PF00616">
    <property type="entry name" value="RasGAP"/>
    <property type="match status" value="1"/>
</dbReference>
<dbReference type="InterPro" id="IPR008936">
    <property type="entry name" value="Rho_GTPase_activation_prot"/>
</dbReference>
<dbReference type="EMBL" id="GIBP01000789">
    <property type="protein sequence ID" value="NDV29758.1"/>
    <property type="molecule type" value="Transcribed_RNA"/>
</dbReference>